<dbReference type="InterPro" id="IPR037682">
    <property type="entry name" value="TonB_C"/>
</dbReference>
<dbReference type="PANTHER" id="PTHR33446">
    <property type="entry name" value="PROTEIN TONB-RELATED"/>
    <property type="match status" value="1"/>
</dbReference>
<keyword evidence="5" id="KW-1185">Reference proteome</keyword>
<dbReference type="Pfam" id="PF05569">
    <property type="entry name" value="Peptidase_M56"/>
    <property type="match status" value="1"/>
</dbReference>
<evidence type="ECO:0000313" key="5">
    <source>
        <dbReference type="Proteomes" id="UP000199705"/>
    </source>
</evidence>
<protein>
    <submittedName>
        <fullName evidence="4">TonB protein C-terminal</fullName>
    </submittedName>
</protein>
<feature type="transmembrane region" description="Helical" evidence="1">
    <location>
        <begin position="267"/>
        <end position="285"/>
    </location>
</feature>
<dbReference type="InterPro" id="IPR051045">
    <property type="entry name" value="TonB-dependent_transducer"/>
</dbReference>
<dbReference type="PANTHER" id="PTHR33446:SF2">
    <property type="entry name" value="PROTEIN TONB"/>
    <property type="match status" value="1"/>
</dbReference>
<dbReference type="EMBL" id="FNCG01000001">
    <property type="protein sequence ID" value="SDF68760.1"/>
    <property type="molecule type" value="Genomic_DNA"/>
</dbReference>
<dbReference type="CDD" id="cd07341">
    <property type="entry name" value="M56_BlaR1_MecR1_like"/>
    <property type="match status" value="1"/>
</dbReference>
<dbReference type="GO" id="GO:0031992">
    <property type="term" value="F:energy transducer activity"/>
    <property type="evidence" value="ECO:0007669"/>
    <property type="project" value="TreeGrafter"/>
</dbReference>
<feature type="transmembrane region" description="Helical" evidence="1">
    <location>
        <begin position="92"/>
        <end position="113"/>
    </location>
</feature>
<keyword evidence="1" id="KW-0472">Membrane</keyword>
<feature type="domain" description="TonB C-terminal" evidence="2">
    <location>
        <begin position="473"/>
        <end position="523"/>
    </location>
</feature>
<dbReference type="STRING" id="551996.SAMN05192573_101127"/>
<proteinExistence type="predicted"/>
<keyword evidence="1" id="KW-1133">Transmembrane helix</keyword>
<dbReference type="SUPFAM" id="SSF74653">
    <property type="entry name" value="TolA/TonB C-terminal domain"/>
    <property type="match status" value="1"/>
</dbReference>
<dbReference type="GO" id="GO:0055085">
    <property type="term" value="P:transmembrane transport"/>
    <property type="evidence" value="ECO:0007669"/>
    <property type="project" value="InterPro"/>
</dbReference>
<accession>A0A1G7N602</accession>
<evidence type="ECO:0000259" key="3">
    <source>
        <dbReference type="Pfam" id="PF05569"/>
    </source>
</evidence>
<dbReference type="GO" id="GO:0098797">
    <property type="term" value="C:plasma membrane protein complex"/>
    <property type="evidence" value="ECO:0007669"/>
    <property type="project" value="TreeGrafter"/>
</dbReference>
<feature type="transmembrane region" description="Helical" evidence="1">
    <location>
        <begin position="36"/>
        <end position="55"/>
    </location>
</feature>
<sequence>MNWLYYLLEANLYLCVFYAGYCLFLNKETHYTLNRIYLLLSCVVSFVLPVVQIGWLKPVETATKTIVIIPQTAYQTTVQKLTVRQTLTFNDIWVYAYILGIIVLTTVLFIRLYQLVKLTKVAKTLVDGKYKLINIEGSNTAFSFFNYLFIGTKTQVNNIIIRHELVHIRQKHSVDIVFLELIKIINWFNPLVYLLQISLKTIHEYIADEQTAAQESDAFSYSSFLVSNAYGLNGSPLAHSFFNYNLLKKRIIMLNQKRSGKLARLKYLVAVPICAGLLCASTLVFSKTYGFFDLMPQQEIVNKKLANTHIAPADTVKVDPVRIKKADVTSKGFKYEETGYLVNKKTDFRVIITEKNGEQKEYYKSKATPEELATLKTKYGYTFPKMLIYPKLPPPPPAPPANSKKPKVIDVKLPPPPPPANPEKIKKAPKVVEVTPVTPAAPAGPVPAVTERVPPPPPPADPFQNLYSYVAKHVRYPSKARLNHISGRVILTFSIDNGKINNVNIIRGVDQEIDNEVQRVVNDFDGNLSVKSGYYNIPVTLSLVDAQDKKYAYTPAKLYAQANTSAAKLSTTLREVVVLGYDPLTDNK</sequence>
<dbReference type="RefSeq" id="WP_091162275.1">
    <property type="nucleotide sequence ID" value="NZ_FNCG01000001.1"/>
</dbReference>
<evidence type="ECO:0000259" key="2">
    <source>
        <dbReference type="Pfam" id="PF03544"/>
    </source>
</evidence>
<organism evidence="4 5">
    <name type="scientific">Mucilaginibacter gossypii</name>
    <dbReference type="NCBI Taxonomy" id="551996"/>
    <lineage>
        <taxon>Bacteria</taxon>
        <taxon>Pseudomonadati</taxon>
        <taxon>Bacteroidota</taxon>
        <taxon>Sphingobacteriia</taxon>
        <taxon>Sphingobacteriales</taxon>
        <taxon>Sphingobacteriaceae</taxon>
        <taxon>Mucilaginibacter</taxon>
    </lineage>
</organism>
<gene>
    <name evidence="4" type="ORF">SAMN05192573_101127</name>
</gene>
<evidence type="ECO:0000313" key="4">
    <source>
        <dbReference type="EMBL" id="SDF68760.1"/>
    </source>
</evidence>
<keyword evidence="1" id="KW-0812">Transmembrane</keyword>
<reference evidence="5" key="1">
    <citation type="submission" date="2016-10" db="EMBL/GenBank/DDBJ databases">
        <authorList>
            <person name="Varghese N."/>
            <person name="Submissions S."/>
        </authorList>
    </citation>
    <scope>NUCLEOTIDE SEQUENCE [LARGE SCALE GENOMIC DNA]</scope>
    <source>
        <strain evidence="5">Gh-67</strain>
    </source>
</reference>
<dbReference type="InterPro" id="IPR008756">
    <property type="entry name" value="Peptidase_M56"/>
</dbReference>
<feature type="domain" description="Peptidase M56" evidence="3">
    <location>
        <begin position="158"/>
        <end position="254"/>
    </location>
</feature>
<feature type="transmembrane region" description="Helical" evidence="1">
    <location>
        <begin position="6"/>
        <end position="24"/>
    </location>
</feature>
<name>A0A1G7N602_9SPHI</name>
<dbReference type="Gene3D" id="3.30.1150.10">
    <property type="match status" value="1"/>
</dbReference>
<evidence type="ECO:0000256" key="1">
    <source>
        <dbReference type="SAM" id="Phobius"/>
    </source>
</evidence>
<dbReference type="Pfam" id="PF03544">
    <property type="entry name" value="TonB_C"/>
    <property type="match status" value="1"/>
</dbReference>
<dbReference type="AlphaFoldDB" id="A0A1G7N602"/>
<dbReference type="Proteomes" id="UP000199705">
    <property type="component" value="Unassembled WGS sequence"/>
</dbReference>